<accession>A0A1H4QVJ6</accession>
<dbReference type="Proteomes" id="UP000183038">
    <property type="component" value="Unassembled WGS sequence"/>
</dbReference>
<dbReference type="OrthoDB" id="9793188at2"/>
<sequence>MDNERKQQFLDLIDNDIREFGFHVTYVLEEKDFTPFGYSTGLYKNFGIPEVFVSGLPNGLTNTLITNYAKIFKENQLTYNQKVDTLIDRFLVYLIPVESISLKEKVLASARLYDGYDFESVQIIYPDLNGCFPEDKNYDYDMEIFGSIKNE</sequence>
<dbReference type="AlphaFoldDB" id="A0A1H4QVJ6"/>
<reference evidence="1 2" key="1">
    <citation type="submission" date="2016-10" db="EMBL/GenBank/DDBJ databases">
        <authorList>
            <person name="de Groot N.N."/>
        </authorList>
    </citation>
    <scope>NUCLEOTIDE SEQUENCE [LARGE SCALE GENOMIC DNA]</scope>
    <source>
        <strain evidence="1 2">MAR_2009_71</strain>
    </source>
</reference>
<evidence type="ECO:0008006" key="3">
    <source>
        <dbReference type="Google" id="ProtNLM"/>
    </source>
</evidence>
<evidence type="ECO:0000313" key="1">
    <source>
        <dbReference type="EMBL" id="SEC23531.1"/>
    </source>
</evidence>
<dbReference type="RefSeq" id="WP_074673409.1">
    <property type="nucleotide sequence ID" value="NZ_FNTB01000001.1"/>
</dbReference>
<organism evidence="1 2">
    <name type="scientific">Maribacter dokdonensis</name>
    <dbReference type="NCBI Taxonomy" id="320912"/>
    <lineage>
        <taxon>Bacteria</taxon>
        <taxon>Pseudomonadati</taxon>
        <taxon>Bacteroidota</taxon>
        <taxon>Flavobacteriia</taxon>
        <taxon>Flavobacteriales</taxon>
        <taxon>Flavobacteriaceae</taxon>
        <taxon>Maribacter</taxon>
    </lineage>
</organism>
<evidence type="ECO:0000313" key="2">
    <source>
        <dbReference type="Proteomes" id="UP000183038"/>
    </source>
</evidence>
<protein>
    <recommendedName>
        <fullName evidence="3">DUF4262 domain-containing protein</fullName>
    </recommendedName>
</protein>
<name>A0A1H4QVJ6_9FLAO</name>
<gene>
    <name evidence="1" type="ORF">SAMN05192540_2685</name>
</gene>
<dbReference type="InterPro" id="IPR025358">
    <property type="entry name" value="DUF4262"/>
</dbReference>
<dbReference type="Pfam" id="PF14081">
    <property type="entry name" value="DUF4262"/>
    <property type="match status" value="1"/>
</dbReference>
<proteinExistence type="predicted"/>
<dbReference type="EMBL" id="FNTB01000001">
    <property type="protein sequence ID" value="SEC23531.1"/>
    <property type="molecule type" value="Genomic_DNA"/>
</dbReference>